<dbReference type="RefSeq" id="WP_096327411.1">
    <property type="nucleotide sequence ID" value="NZ_FOMX01000021.1"/>
</dbReference>
<evidence type="ECO:0000313" key="3">
    <source>
        <dbReference type="EMBL" id="SFE85654.1"/>
    </source>
</evidence>
<accession>A0A1I2DYC7</accession>
<name>A0A1I2DYC7_9BACT</name>
<proteinExistence type="predicted"/>
<sequence>MLLADLVIESARRDAAAPAVIGPDATLTYGELDALANRLARALARRGVAAGDRVGLWLEKAGRGVAVMQACLRLGAVYVPLDPLSPAPRIAGILGDCEMRCVVTTEARRGALASAGAPPELAVLHVDADWDEVLRLSADSLPPPARGPDDLAYILYTSGSTGRPKGVCISHRNALAFVAWAAEAIAADASDRFANHAPFHFDLSVLDLYVAFLAGGAVALVPEGLSYAPRRLVEFVQSHRISVWYSVPSALALMMEEGALDAAAAPTLRAILFAGEPFPVKPLRRLRRGFPEARLFNLYGPTETNVCTFHEVTALADDRTAPVPIGRACSGDEVWAVRADGERAGPGEEGELMVAGPTVMLGYWGQPPQRGPYATGDIVRVDDGGEYTYVGRRDHMVKIRGHRVELGDIEAALLQHPDIREVAVAVRGVGIDARLHAFVVVAPPAELSLLGLKRHCAERLPRYMIIDDFTPIAALPRTGNGKVDRLALARLAAASSSSQGEQP</sequence>
<dbReference type="Pfam" id="PF13193">
    <property type="entry name" value="AMP-binding_C"/>
    <property type="match status" value="1"/>
</dbReference>
<dbReference type="EMBL" id="FOMX01000021">
    <property type="protein sequence ID" value="SFE85654.1"/>
    <property type="molecule type" value="Genomic_DNA"/>
</dbReference>
<dbReference type="Proteomes" id="UP000199400">
    <property type="component" value="Unassembled WGS sequence"/>
</dbReference>
<dbReference type="InterPro" id="IPR045851">
    <property type="entry name" value="AMP-bd_C_sf"/>
</dbReference>
<feature type="domain" description="AMP-binding enzyme C-terminal" evidence="2">
    <location>
        <begin position="409"/>
        <end position="482"/>
    </location>
</feature>
<dbReference type="Pfam" id="PF00501">
    <property type="entry name" value="AMP-binding"/>
    <property type="match status" value="1"/>
</dbReference>
<dbReference type="InterPro" id="IPR042099">
    <property type="entry name" value="ANL_N_sf"/>
</dbReference>
<organism evidence="3 4">
    <name type="scientific">Nannocystis exedens</name>
    <dbReference type="NCBI Taxonomy" id="54"/>
    <lineage>
        <taxon>Bacteria</taxon>
        <taxon>Pseudomonadati</taxon>
        <taxon>Myxococcota</taxon>
        <taxon>Polyangia</taxon>
        <taxon>Nannocystales</taxon>
        <taxon>Nannocystaceae</taxon>
        <taxon>Nannocystis</taxon>
    </lineage>
</organism>
<protein>
    <submittedName>
        <fullName evidence="3">L-prolyl-[peptidyl carrier protein] synthetase</fullName>
    </submittedName>
</protein>
<dbReference type="SUPFAM" id="SSF56801">
    <property type="entry name" value="Acetyl-CoA synthetase-like"/>
    <property type="match status" value="1"/>
</dbReference>
<evidence type="ECO:0000259" key="2">
    <source>
        <dbReference type="Pfam" id="PF13193"/>
    </source>
</evidence>
<feature type="domain" description="AMP-dependent synthetase/ligase" evidence="1">
    <location>
        <begin position="9"/>
        <end position="364"/>
    </location>
</feature>
<dbReference type="NCBIfam" id="TIGR01733">
    <property type="entry name" value="AA-adenyl-dom"/>
    <property type="match status" value="1"/>
</dbReference>
<dbReference type="GO" id="GO:0043041">
    <property type="term" value="P:amino acid activation for nonribosomal peptide biosynthetic process"/>
    <property type="evidence" value="ECO:0007669"/>
    <property type="project" value="TreeGrafter"/>
</dbReference>
<dbReference type="InterPro" id="IPR010071">
    <property type="entry name" value="AA_adenyl_dom"/>
</dbReference>
<dbReference type="AlphaFoldDB" id="A0A1I2DYC7"/>
<dbReference type="Gene3D" id="3.30.300.30">
    <property type="match status" value="1"/>
</dbReference>
<dbReference type="InterPro" id="IPR025110">
    <property type="entry name" value="AMP-bd_C"/>
</dbReference>
<dbReference type="OrthoDB" id="9799237at2"/>
<reference evidence="4" key="1">
    <citation type="submission" date="2016-10" db="EMBL/GenBank/DDBJ databases">
        <authorList>
            <person name="Varghese N."/>
            <person name="Submissions S."/>
        </authorList>
    </citation>
    <scope>NUCLEOTIDE SEQUENCE [LARGE SCALE GENOMIC DNA]</scope>
    <source>
        <strain evidence="4">ATCC 25963</strain>
    </source>
</reference>
<evidence type="ECO:0000259" key="1">
    <source>
        <dbReference type="Pfam" id="PF00501"/>
    </source>
</evidence>
<dbReference type="GO" id="GO:0031177">
    <property type="term" value="F:phosphopantetheine binding"/>
    <property type="evidence" value="ECO:0007669"/>
    <property type="project" value="TreeGrafter"/>
</dbReference>
<dbReference type="InterPro" id="IPR000873">
    <property type="entry name" value="AMP-dep_synth/lig_dom"/>
</dbReference>
<dbReference type="PROSITE" id="PS00455">
    <property type="entry name" value="AMP_BINDING"/>
    <property type="match status" value="1"/>
</dbReference>
<dbReference type="GO" id="GO:0044550">
    <property type="term" value="P:secondary metabolite biosynthetic process"/>
    <property type="evidence" value="ECO:0007669"/>
    <property type="project" value="TreeGrafter"/>
</dbReference>
<dbReference type="GO" id="GO:0005737">
    <property type="term" value="C:cytoplasm"/>
    <property type="evidence" value="ECO:0007669"/>
    <property type="project" value="TreeGrafter"/>
</dbReference>
<dbReference type="PRINTS" id="PR00154">
    <property type="entry name" value="AMPBINDING"/>
</dbReference>
<dbReference type="Gene3D" id="3.40.50.12780">
    <property type="entry name" value="N-terminal domain of ligase-like"/>
    <property type="match status" value="1"/>
</dbReference>
<dbReference type="InterPro" id="IPR020845">
    <property type="entry name" value="AMP-binding_CS"/>
</dbReference>
<dbReference type="PANTHER" id="PTHR45527:SF1">
    <property type="entry name" value="FATTY ACID SYNTHASE"/>
    <property type="match status" value="1"/>
</dbReference>
<keyword evidence="4" id="KW-1185">Reference proteome</keyword>
<dbReference type="STRING" id="54.SAMN02745121_05804"/>
<gene>
    <name evidence="3" type="ORF">SAMN02745121_05804</name>
</gene>
<evidence type="ECO:0000313" key="4">
    <source>
        <dbReference type="Proteomes" id="UP000199400"/>
    </source>
</evidence>
<dbReference type="PANTHER" id="PTHR45527">
    <property type="entry name" value="NONRIBOSOMAL PEPTIDE SYNTHETASE"/>
    <property type="match status" value="1"/>
</dbReference>
<dbReference type="InterPro" id="IPR020459">
    <property type="entry name" value="AMP-binding"/>
</dbReference>